<evidence type="ECO:0000313" key="2">
    <source>
        <dbReference type="Proteomes" id="UP000003835"/>
    </source>
</evidence>
<dbReference type="AlphaFoldDB" id="B4VQT9"/>
<dbReference type="eggNOG" id="ENOG502ZVS9">
    <property type="taxonomic scope" value="Bacteria"/>
</dbReference>
<dbReference type="RefSeq" id="WP_006100786.1">
    <property type="nucleotide sequence ID" value="NZ_DS989848.1"/>
</dbReference>
<dbReference type="HOGENOM" id="CLU_2341920_0_0_3"/>
<name>B4VQT9_9CYAN</name>
<evidence type="ECO:0000313" key="1">
    <source>
        <dbReference type="EMBL" id="EDX75645.1"/>
    </source>
</evidence>
<protein>
    <submittedName>
        <fullName evidence="1">Uncharacterized protein</fullName>
    </submittedName>
</protein>
<keyword evidence="2" id="KW-1185">Reference proteome</keyword>
<organism evidence="1 2">
    <name type="scientific">Coleofasciculus chthonoplastes PCC 7420</name>
    <dbReference type="NCBI Taxonomy" id="118168"/>
    <lineage>
        <taxon>Bacteria</taxon>
        <taxon>Bacillati</taxon>
        <taxon>Cyanobacteriota</taxon>
        <taxon>Cyanophyceae</taxon>
        <taxon>Coleofasciculales</taxon>
        <taxon>Coleofasciculaceae</taxon>
        <taxon>Coleofasciculus</taxon>
    </lineage>
</organism>
<accession>B4VQT9</accession>
<dbReference type="STRING" id="118168.MC7420_6300"/>
<gene>
    <name evidence="1" type="ORF">MC7420_6300</name>
</gene>
<dbReference type="OrthoDB" id="583426at2"/>
<sequence length="97" mass="11047">MFMSTLLYLNHYIRIEMPNPDVDNTIYVCICRASGTYEPDECEPYVTDYQLSAKSPDPNDWIKEAMDSAIATLDKLGVKYYNPKFLTAHPACSQEVA</sequence>
<reference evidence="1 2" key="1">
    <citation type="submission" date="2008-07" db="EMBL/GenBank/DDBJ databases">
        <authorList>
            <person name="Tandeau de Marsac N."/>
            <person name="Ferriera S."/>
            <person name="Johnson J."/>
            <person name="Kravitz S."/>
            <person name="Beeson K."/>
            <person name="Sutton G."/>
            <person name="Rogers Y.-H."/>
            <person name="Friedman R."/>
            <person name="Frazier M."/>
            <person name="Venter J.C."/>
        </authorList>
    </citation>
    <scope>NUCLEOTIDE SEQUENCE [LARGE SCALE GENOMIC DNA]</scope>
    <source>
        <strain evidence="1 2">PCC 7420</strain>
    </source>
</reference>
<proteinExistence type="predicted"/>
<dbReference type="Proteomes" id="UP000003835">
    <property type="component" value="Unassembled WGS sequence"/>
</dbReference>
<dbReference type="EMBL" id="DS989848">
    <property type="protein sequence ID" value="EDX75645.1"/>
    <property type="molecule type" value="Genomic_DNA"/>
</dbReference>